<dbReference type="InterPro" id="IPR005914">
    <property type="entry name" value="Acac_CoA_synth"/>
</dbReference>
<dbReference type="NCBIfam" id="NF002937">
    <property type="entry name" value="PRK03584.1"/>
    <property type="match status" value="1"/>
</dbReference>
<dbReference type="GO" id="GO:0005829">
    <property type="term" value="C:cytosol"/>
    <property type="evidence" value="ECO:0007669"/>
    <property type="project" value="UniProtKB-SubCell"/>
</dbReference>
<dbReference type="SUPFAM" id="SSF56801">
    <property type="entry name" value="Acetyl-CoA synthetase-like"/>
    <property type="match status" value="1"/>
</dbReference>
<dbReference type="PANTHER" id="PTHR42921">
    <property type="entry name" value="ACETOACETYL-COA SYNTHETASE"/>
    <property type="match status" value="1"/>
</dbReference>
<dbReference type="AlphaFoldDB" id="A0A452SYV8"/>
<feature type="domain" description="AMP-dependent synthetase/ligase" evidence="9">
    <location>
        <begin position="79"/>
        <end position="458"/>
    </location>
</feature>
<dbReference type="Pfam" id="PF16177">
    <property type="entry name" value="ACAS_N"/>
    <property type="match status" value="1"/>
</dbReference>
<keyword evidence="6 8" id="KW-0067">ATP-binding</keyword>
<keyword evidence="4 8" id="KW-0436">Ligase</keyword>
<evidence type="ECO:0000256" key="1">
    <source>
        <dbReference type="ARBA" id="ARBA00006432"/>
    </source>
</evidence>
<dbReference type="GO" id="GO:0032024">
    <property type="term" value="P:positive regulation of insulin secretion"/>
    <property type="evidence" value="ECO:0007669"/>
    <property type="project" value="TreeGrafter"/>
</dbReference>
<evidence type="ECO:0000259" key="9">
    <source>
        <dbReference type="Pfam" id="PF00501"/>
    </source>
</evidence>
<accession>A0A452SYV8</accession>
<dbReference type="GeneTree" id="ENSGT00940000156044"/>
<dbReference type="InterPro" id="IPR032387">
    <property type="entry name" value="ACAS_N"/>
</dbReference>
<dbReference type="InterPro" id="IPR000873">
    <property type="entry name" value="AMP-dep_synth/lig_dom"/>
</dbReference>
<comment type="catalytic activity">
    <reaction evidence="8">
        <text>acetoacetate + ATP + CoA = acetoacetyl-CoA + AMP + diphosphate</text>
        <dbReference type="Rhea" id="RHEA:16117"/>
        <dbReference type="ChEBI" id="CHEBI:13705"/>
        <dbReference type="ChEBI" id="CHEBI:30616"/>
        <dbReference type="ChEBI" id="CHEBI:33019"/>
        <dbReference type="ChEBI" id="CHEBI:57286"/>
        <dbReference type="ChEBI" id="CHEBI:57287"/>
        <dbReference type="ChEBI" id="CHEBI:456215"/>
        <dbReference type="EC" id="6.2.1.16"/>
    </reaction>
</comment>
<comment type="similarity">
    <text evidence="1 8">Belongs to the ATP-dependent AMP-binding enzyme family.</text>
</comment>
<keyword evidence="8" id="KW-0276">Fatty acid metabolism</keyword>
<dbReference type="PROSITE" id="PS00455">
    <property type="entry name" value="AMP_BINDING"/>
    <property type="match status" value="1"/>
</dbReference>
<keyword evidence="7 8" id="KW-0443">Lipid metabolism</keyword>
<proteinExistence type="inferred from homology"/>
<evidence type="ECO:0000313" key="11">
    <source>
        <dbReference type="Ensembl" id="ENSUMAP00000000677"/>
    </source>
</evidence>
<dbReference type="Pfam" id="PF00501">
    <property type="entry name" value="AMP-binding"/>
    <property type="match status" value="1"/>
</dbReference>
<keyword evidence="8" id="KW-0963">Cytoplasm</keyword>
<dbReference type="InterPro" id="IPR042099">
    <property type="entry name" value="ANL_N_sf"/>
</dbReference>
<gene>
    <name evidence="11" type="primary">AACS</name>
</gene>
<evidence type="ECO:0000256" key="7">
    <source>
        <dbReference type="ARBA" id="ARBA00023098"/>
    </source>
</evidence>
<dbReference type="NCBIfam" id="TIGR01217">
    <property type="entry name" value="ac_ac_CoA_syn"/>
    <property type="match status" value="1"/>
</dbReference>
<dbReference type="EC" id="6.2.1.16" evidence="2 8"/>
<evidence type="ECO:0000256" key="5">
    <source>
        <dbReference type="ARBA" id="ARBA00022741"/>
    </source>
</evidence>
<evidence type="ECO:0000256" key="4">
    <source>
        <dbReference type="ARBA" id="ARBA00022598"/>
    </source>
</evidence>
<protein>
    <recommendedName>
        <fullName evidence="3 8">Acetoacetyl-CoA synthetase</fullName>
        <ecNumber evidence="2 8">6.2.1.16</ecNumber>
    </recommendedName>
</protein>
<dbReference type="InterPro" id="IPR020845">
    <property type="entry name" value="AMP-binding_CS"/>
</dbReference>
<dbReference type="PANTHER" id="PTHR42921:SF1">
    <property type="entry name" value="ACETOACETYL-COA SYNTHETASE"/>
    <property type="match status" value="1"/>
</dbReference>
<dbReference type="GO" id="GO:0006631">
    <property type="term" value="P:fatty acid metabolic process"/>
    <property type="evidence" value="ECO:0007669"/>
    <property type="project" value="UniProtKB-UniRule"/>
</dbReference>
<keyword evidence="5 8" id="KW-0547">Nucleotide-binding</keyword>
<organism evidence="11">
    <name type="scientific">Ursus maritimus</name>
    <name type="common">Polar bear</name>
    <name type="synonym">Thalarctos maritimus</name>
    <dbReference type="NCBI Taxonomy" id="29073"/>
    <lineage>
        <taxon>Eukaryota</taxon>
        <taxon>Metazoa</taxon>
        <taxon>Chordata</taxon>
        <taxon>Craniata</taxon>
        <taxon>Vertebrata</taxon>
        <taxon>Euteleostomi</taxon>
        <taxon>Mammalia</taxon>
        <taxon>Eutheria</taxon>
        <taxon>Laurasiatheria</taxon>
        <taxon>Carnivora</taxon>
        <taxon>Caniformia</taxon>
        <taxon>Ursidae</taxon>
        <taxon>Ursus</taxon>
    </lineage>
</organism>
<evidence type="ECO:0000256" key="2">
    <source>
        <dbReference type="ARBA" id="ARBA00012988"/>
    </source>
</evidence>
<dbReference type="GO" id="GO:0030729">
    <property type="term" value="F:acetoacetate-CoA ligase activity"/>
    <property type="evidence" value="ECO:0007669"/>
    <property type="project" value="UniProtKB-UniRule"/>
</dbReference>
<reference evidence="11" key="1">
    <citation type="submission" date="2019-03" db="UniProtKB">
        <authorList>
            <consortium name="Ensembl"/>
        </authorList>
    </citation>
    <scope>IDENTIFICATION</scope>
</reference>
<feature type="domain" description="Acetyl-coenzyme A synthetase N-terminal" evidence="10">
    <location>
        <begin position="17"/>
        <end position="74"/>
    </location>
</feature>
<name>A0A452SYV8_URSMA</name>
<evidence type="ECO:0000256" key="6">
    <source>
        <dbReference type="ARBA" id="ARBA00022840"/>
    </source>
</evidence>
<evidence type="ECO:0000256" key="8">
    <source>
        <dbReference type="RuleBase" id="RU367019"/>
    </source>
</evidence>
<dbReference type="Ensembl" id="ENSUMAT00000000917.1">
    <property type="protein sequence ID" value="ENSUMAP00000000677.1"/>
    <property type="gene ID" value="ENSUMAG00000000432.1"/>
</dbReference>
<comment type="subcellular location">
    <subcellularLocation>
        <location evidence="8">Cytoplasm</location>
        <location evidence="8">Cytosol</location>
    </subcellularLocation>
</comment>
<evidence type="ECO:0000256" key="3">
    <source>
        <dbReference type="ARBA" id="ARBA00015326"/>
    </source>
</evidence>
<comment type="function">
    <text evidence="8">Converts acetoacetate to acetoacetyl-CoA in the cytosol.</text>
</comment>
<dbReference type="Gene3D" id="3.40.50.12780">
    <property type="entry name" value="N-terminal domain of ligase-like"/>
    <property type="match status" value="1"/>
</dbReference>
<dbReference type="GO" id="GO:0005524">
    <property type="term" value="F:ATP binding"/>
    <property type="evidence" value="ECO:0007669"/>
    <property type="project" value="UniProtKB-UniRule"/>
</dbReference>
<sequence>KVSGFSHVPFLLFLENYDDLYHWSVESYPDFWAEFWKFSGIVFSRMYDEVVDTSKGIADVPAWFKGSRLNYAENLLRHKENDRVALYAAREGKEEIVKVTFEELHQQVALFAAAMRKMGVKQGDRVVGYLPNGVHAVEAMLAAASIGAIWSSTSPDFGVNGVLDRFSQIQPKLIFSVEAVMYNGKEYSHMDKLQRVVKGLPDLKKVVLIPYIASKEKIDISKIPNSVFLDEFLATRKGEQAPQLEFEQLPFSHPLFVMFSSGTTGAPKCMVHSAGGTLIQHLKEHVLHGNMGSGDIMLYYTTVGWMMWNWMVSALATGAAVVLYDGSPLVPTPNVLWDLVDRIGITILGTGAKWLAVLEEKNMKPVETHSLQTLHTILSTGSPLKAQSYDYVYSCVKSSVLLGSISGGTDIISCFMGQNFSIPVYKGEIQARNLGMAVEAWNEEGKAVWGESGELVCTKPIPCQPTHFWNDENGSKYRKAYFSRFPGVWAHGDYCRINPKTGGIIMLGRSDGTLNPNGVRFGSSEIYNIGMYFLFSSNYSQVIQEGRRVCPSRAPQSLLSKDAAFWHNSAAPFACLLRPSLQYTLNGKKVEVAVKQIIAGKAVEHRGAFSNPETLDLYRDIPELHDF</sequence>
<dbReference type="CDD" id="cd05943">
    <property type="entry name" value="AACS"/>
    <property type="match status" value="1"/>
</dbReference>
<evidence type="ECO:0000259" key="10">
    <source>
        <dbReference type="Pfam" id="PF16177"/>
    </source>
</evidence>